<reference evidence="1 2" key="1">
    <citation type="submission" date="2021-01" db="EMBL/GenBank/DDBJ databases">
        <title>Genomics of switchgrass bacterial isolates.</title>
        <authorList>
            <person name="Shade A."/>
        </authorList>
    </citation>
    <scope>NUCLEOTIDE SEQUENCE [LARGE SCALE GENOMIC DNA]</scope>
    <source>
        <strain evidence="1 2">PvP111</strain>
    </source>
</reference>
<protein>
    <submittedName>
        <fullName evidence="1">Erythromycin esterase-like protein</fullName>
    </submittedName>
</protein>
<dbReference type="EMBL" id="JAFBBK010000001">
    <property type="protein sequence ID" value="MBM7415500.1"/>
    <property type="molecule type" value="Genomic_DNA"/>
</dbReference>
<dbReference type="Gene3D" id="3.30.1870.10">
    <property type="entry name" value="EreA-like, domain 2"/>
    <property type="match status" value="1"/>
</dbReference>
<gene>
    <name evidence="1" type="ORF">JOE42_002233</name>
</gene>
<dbReference type="Gene3D" id="3.40.1660.10">
    <property type="entry name" value="EreA-like (biosynthetic domain)"/>
    <property type="match status" value="1"/>
</dbReference>
<dbReference type="RefSeq" id="WP_204868541.1">
    <property type="nucleotide sequence ID" value="NZ_JAFBBK010000001.1"/>
</dbReference>
<name>A0ABS2KU75_9NOCA</name>
<dbReference type="SUPFAM" id="SSF159501">
    <property type="entry name" value="EreA/ChaN-like"/>
    <property type="match status" value="1"/>
</dbReference>
<dbReference type="Pfam" id="PF05139">
    <property type="entry name" value="Erythro_esteras"/>
    <property type="match status" value="1"/>
</dbReference>
<organism evidence="1 2">
    <name type="scientific">Rhodococcoides corynebacterioides</name>
    <dbReference type="NCBI Taxonomy" id="53972"/>
    <lineage>
        <taxon>Bacteria</taxon>
        <taxon>Bacillati</taxon>
        <taxon>Actinomycetota</taxon>
        <taxon>Actinomycetes</taxon>
        <taxon>Mycobacteriales</taxon>
        <taxon>Nocardiaceae</taxon>
        <taxon>Rhodococcoides</taxon>
    </lineage>
</organism>
<dbReference type="CDD" id="cd14728">
    <property type="entry name" value="Ere-like"/>
    <property type="match status" value="1"/>
</dbReference>
<sequence length="387" mass="40600">MPAELHSVARELGDDLGPVVDAFLAERPAVLLGLGEPTHGIAAFTSLRNEMLVHLVARGFRSVALETDIVAASIVDEYVAGGTADLDEVLATGFSHGFGAVPGNRELLEWLRDHNAAQAPADQVRFHGFDAPVEYSGAPSPGTFLRFVVEALPPDVGLPPGTGELDQLLGDDADWTAPDAMYDAAASIGGTDRARILGSIADGLAAALPPDAQWEVSAHARIAQGLLRYHAAMASSAPDRIGQLLGVRAEMMADNLRDIVARERRHGPTLVFAHNSHLHRGDSALPGEARWAAAGALLARDLGDEYVVIATDANPSAPAGTLQAMVAEATVRRALYPSDALRSALPGSVTAGPPIVPGHLPLSPADLSGTDAVVFIADTDGHRHRYW</sequence>
<dbReference type="InterPro" id="IPR007815">
    <property type="entry name" value="Emycin_Estase"/>
</dbReference>
<dbReference type="PANTHER" id="PTHR31299:SF0">
    <property type="entry name" value="ESTERASE, PUTATIVE (AFU_ORTHOLOGUE AFUA_1G05850)-RELATED"/>
    <property type="match status" value="1"/>
</dbReference>
<comment type="caution">
    <text evidence="1">The sequence shown here is derived from an EMBL/GenBank/DDBJ whole genome shotgun (WGS) entry which is preliminary data.</text>
</comment>
<dbReference type="PANTHER" id="PTHR31299">
    <property type="entry name" value="ESTERASE, PUTATIVE (AFU_ORTHOLOGUE AFUA_1G05850)-RELATED"/>
    <property type="match status" value="1"/>
</dbReference>
<evidence type="ECO:0000313" key="2">
    <source>
        <dbReference type="Proteomes" id="UP000703038"/>
    </source>
</evidence>
<dbReference type="Proteomes" id="UP000703038">
    <property type="component" value="Unassembled WGS sequence"/>
</dbReference>
<proteinExistence type="predicted"/>
<accession>A0ABS2KU75</accession>
<keyword evidence="2" id="KW-1185">Reference proteome</keyword>
<dbReference type="InterPro" id="IPR052036">
    <property type="entry name" value="Hydrolase/PRTase-associated"/>
</dbReference>
<evidence type="ECO:0000313" key="1">
    <source>
        <dbReference type="EMBL" id="MBM7415500.1"/>
    </source>
</evidence>